<sequence>MKEILSALFQHQRNFDRTTAWAGSIHTRSVLDCENKPYYWLVVSAQDRAAVPLSSRLDIFIKVNDVNDNIPLTKLPYYKSTVLEDSPANVSVLAIEAFDGDHTSNAERLRFKISAGDPQGHFQIDEQSGLITTTERRLDRESQDKYLLDVTVMDDGVPALSSVTQVLVHVGDVNDHDPRYTQVQYRFKILEQDELTEQADLAQVVASDADAGANSELAYSIVKGASFRFAIDQQSGMIRSRSALVADELHELHVKVSDLGEAPRHSTCVVMLQVAARPTTAGNRPPKVKAVDVSEVLETDKVGHVVAMISAIDLDLHTVYFRIGSGNEKKLFALKKPDEGAVIIARPIVQSDVGTYTLGIEATDGLSKTFVEFNVTVMDDNNQYPEFIEERYSVEVSEMVKPGTDILKIKAVDKDVNDQLFYAIHNAAAVNSMKRFHLAASTGVLQVVQSLDHEEAREHVITALAKDSGLPGKRAYVRIHVHVADHNDHAPEFLQSSFEGKVFESAAVGTSVVQCTAVDTDRGENARISYSIVSGECLL</sequence>
<keyword evidence="9" id="KW-0472">Membrane</keyword>
<keyword evidence="7" id="KW-0130">Cell adhesion</keyword>
<dbReference type="InterPro" id="IPR015919">
    <property type="entry name" value="Cadherin-like_sf"/>
</dbReference>
<dbReference type="InParanoid" id="A0A1V9XDZ7"/>
<keyword evidence="3" id="KW-0812">Transmembrane</keyword>
<keyword evidence="2" id="KW-0245">EGF-like domain</keyword>
<proteinExistence type="predicted"/>
<comment type="caution">
    <text evidence="14">The sequence shown here is derived from an EMBL/GenBank/DDBJ whole genome shotgun (WGS) entry which is preliminary data.</text>
</comment>
<evidence type="ECO:0000256" key="5">
    <source>
        <dbReference type="ARBA" id="ARBA00022737"/>
    </source>
</evidence>
<dbReference type="AlphaFoldDB" id="A0A1V9XDZ7"/>
<dbReference type="PANTHER" id="PTHR24026">
    <property type="entry name" value="FAT ATYPICAL CADHERIN-RELATED"/>
    <property type="match status" value="1"/>
</dbReference>
<dbReference type="PANTHER" id="PTHR24026:SF125">
    <property type="entry name" value="FAT-LIKE CADHERIN-RELATED TUMOR SUPPRESSOR HOMOLOG"/>
    <property type="match status" value="1"/>
</dbReference>
<evidence type="ECO:0000256" key="2">
    <source>
        <dbReference type="ARBA" id="ARBA00022536"/>
    </source>
</evidence>
<evidence type="ECO:0000256" key="12">
    <source>
        <dbReference type="PROSITE-ProRule" id="PRU00043"/>
    </source>
</evidence>
<evidence type="ECO:0000256" key="3">
    <source>
        <dbReference type="ARBA" id="ARBA00022692"/>
    </source>
</evidence>
<feature type="domain" description="Cadherin" evidence="13">
    <location>
        <begin position="74"/>
        <end position="180"/>
    </location>
</feature>
<reference evidence="14 15" key="1">
    <citation type="journal article" date="2017" name="Gigascience">
        <title>Draft genome of the honey bee ectoparasitic mite, Tropilaelaps mercedesae, is shaped by the parasitic life history.</title>
        <authorList>
            <person name="Dong X."/>
            <person name="Armstrong S.D."/>
            <person name="Xia D."/>
            <person name="Makepeace B.L."/>
            <person name="Darby A.C."/>
            <person name="Kadowaki T."/>
        </authorList>
    </citation>
    <scope>NUCLEOTIDE SEQUENCE [LARGE SCALE GENOMIC DNA]</scope>
    <source>
        <strain evidence="14">Wuxi-XJTLU</strain>
    </source>
</reference>
<keyword evidence="15" id="KW-1185">Reference proteome</keyword>
<dbReference type="Pfam" id="PF00028">
    <property type="entry name" value="Cadherin"/>
    <property type="match status" value="3"/>
</dbReference>
<evidence type="ECO:0000259" key="13">
    <source>
        <dbReference type="PROSITE" id="PS50268"/>
    </source>
</evidence>
<evidence type="ECO:0000256" key="4">
    <source>
        <dbReference type="ARBA" id="ARBA00022729"/>
    </source>
</evidence>
<keyword evidence="4" id="KW-0732">Signal</keyword>
<evidence type="ECO:0000256" key="10">
    <source>
        <dbReference type="ARBA" id="ARBA00023157"/>
    </source>
</evidence>
<accession>A0A1V9XDZ7</accession>
<dbReference type="PROSITE" id="PS50268">
    <property type="entry name" value="CADHERIN_2"/>
    <property type="match status" value="6"/>
</dbReference>
<dbReference type="GO" id="GO:0005886">
    <property type="term" value="C:plasma membrane"/>
    <property type="evidence" value="ECO:0007669"/>
    <property type="project" value="InterPro"/>
</dbReference>
<dbReference type="FunFam" id="2.60.40.60:FF:000116">
    <property type="entry name" value="Dachsous cadherin-related 2"/>
    <property type="match status" value="1"/>
</dbReference>
<feature type="domain" description="Cadherin" evidence="13">
    <location>
        <begin position="494"/>
        <end position="536"/>
    </location>
</feature>
<dbReference type="Gene3D" id="2.60.40.60">
    <property type="entry name" value="Cadherins"/>
    <property type="match status" value="6"/>
</dbReference>
<dbReference type="PRINTS" id="PR00205">
    <property type="entry name" value="CADHERIN"/>
</dbReference>
<comment type="subcellular location">
    <subcellularLocation>
        <location evidence="1">Membrane</location>
        <topology evidence="1">Single-pass membrane protein</topology>
    </subcellularLocation>
</comment>
<dbReference type="GO" id="GO:0005509">
    <property type="term" value="F:calcium ion binding"/>
    <property type="evidence" value="ECO:0007669"/>
    <property type="project" value="UniProtKB-UniRule"/>
</dbReference>
<dbReference type="STRING" id="418985.A0A1V9XDZ7"/>
<evidence type="ECO:0000313" key="15">
    <source>
        <dbReference type="Proteomes" id="UP000192247"/>
    </source>
</evidence>
<gene>
    <name evidence="14" type="ORF">BIW11_10785</name>
</gene>
<name>A0A1V9XDZ7_9ACAR</name>
<dbReference type="PROSITE" id="PS00232">
    <property type="entry name" value="CADHERIN_1"/>
    <property type="match status" value="2"/>
</dbReference>
<feature type="domain" description="Cadherin" evidence="13">
    <location>
        <begin position="388"/>
        <end position="493"/>
    </location>
</feature>
<keyword evidence="10" id="KW-1015">Disulfide bond</keyword>
<dbReference type="FunFam" id="2.60.40.60:FF:000037">
    <property type="entry name" value="FAT atypical cadherin 1"/>
    <property type="match status" value="1"/>
</dbReference>
<keyword evidence="5" id="KW-0677">Repeat</keyword>
<keyword evidence="6 12" id="KW-0106">Calcium</keyword>
<dbReference type="SUPFAM" id="SSF49313">
    <property type="entry name" value="Cadherin-like"/>
    <property type="match status" value="6"/>
</dbReference>
<evidence type="ECO:0000256" key="8">
    <source>
        <dbReference type="ARBA" id="ARBA00022989"/>
    </source>
</evidence>
<dbReference type="Proteomes" id="UP000192247">
    <property type="component" value="Unassembled WGS sequence"/>
</dbReference>
<dbReference type="OrthoDB" id="6252479at2759"/>
<dbReference type="InterPro" id="IPR002126">
    <property type="entry name" value="Cadherin-like_dom"/>
</dbReference>
<feature type="domain" description="Cadherin" evidence="13">
    <location>
        <begin position="288"/>
        <end position="387"/>
    </location>
</feature>
<feature type="domain" description="Cadherin" evidence="13">
    <location>
        <begin position="16"/>
        <end position="73"/>
    </location>
</feature>
<dbReference type="SMART" id="SM00112">
    <property type="entry name" value="CA"/>
    <property type="match status" value="5"/>
</dbReference>
<evidence type="ECO:0000256" key="6">
    <source>
        <dbReference type="ARBA" id="ARBA00022837"/>
    </source>
</evidence>
<dbReference type="InterPro" id="IPR020894">
    <property type="entry name" value="Cadherin_CS"/>
</dbReference>
<dbReference type="GO" id="GO:0007156">
    <property type="term" value="P:homophilic cell adhesion via plasma membrane adhesion molecules"/>
    <property type="evidence" value="ECO:0007669"/>
    <property type="project" value="InterPro"/>
</dbReference>
<keyword evidence="11" id="KW-0325">Glycoprotein</keyword>
<evidence type="ECO:0000256" key="1">
    <source>
        <dbReference type="ARBA" id="ARBA00004167"/>
    </source>
</evidence>
<feature type="domain" description="Cadherin" evidence="13">
    <location>
        <begin position="181"/>
        <end position="288"/>
    </location>
</feature>
<dbReference type="EMBL" id="MNPL01013577">
    <property type="protein sequence ID" value="OQR71780.1"/>
    <property type="molecule type" value="Genomic_DNA"/>
</dbReference>
<dbReference type="CDD" id="cd11304">
    <property type="entry name" value="Cadherin_repeat"/>
    <property type="match status" value="5"/>
</dbReference>
<evidence type="ECO:0000313" key="14">
    <source>
        <dbReference type="EMBL" id="OQR71780.1"/>
    </source>
</evidence>
<feature type="non-terminal residue" evidence="14">
    <location>
        <position position="539"/>
    </location>
</feature>
<evidence type="ECO:0000256" key="11">
    <source>
        <dbReference type="ARBA" id="ARBA00023180"/>
    </source>
</evidence>
<evidence type="ECO:0000256" key="7">
    <source>
        <dbReference type="ARBA" id="ARBA00022889"/>
    </source>
</evidence>
<keyword evidence="8" id="KW-1133">Transmembrane helix</keyword>
<evidence type="ECO:0000256" key="9">
    <source>
        <dbReference type="ARBA" id="ARBA00023136"/>
    </source>
</evidence>
<protein>
    <submittedName>
        <fullName evidence="14">Fat cadherin-related tumor suppressor-like</fullName>
    </submittedName>
</protein>
<dbReference type="FunFam" id="2.60.40.60:FF:000041">
    <property type="entry name" value="FAT atypical cadherin 1"/>
    <property type="match status" value="1"/>
</dbReference>
<organism evidence="14 15">
    <name type="scientific">Tropilaelaps mercedesae</name>
    <dbReference type="NCBI Taxonomy" id="418985"/>
    <lineage>
        <taxon>Eukaryota</taxon>
        <taxon>Metazoa</taxon>
        <taxon>Ecdysozoa</taxon>
        <taxon>Arthropoda</taxon>
        <taxon>Chelicerata</taxon>
        <taxon>Arachnida</taxon>
        <taxon>Acari</taxon>
        <taxon>Parasitiformes</taxon>
        <taxon>Mesostigmata</taxon>
        <taxon>Gamasina</taxon>
        <taxon>Dermanyssoidea</taxon>
        <taxon>Laelapidae</taxon>
        <taxon>Tropilaelaps</taxon>
    </lineage>
</organism>